<reference evidence="2" key="2">
    <citation type="submission" date="2010-05" db="EMBL/GenBank/DDBJ databases">
        <title>The Genome Sequence of Magnaporthe poae strain ATCC 64411.</title>
        <authorList>
            <consortium name="The Broad Institute Genome Sequencing Platform"/>
            <consortium name="Broad Institute Genome Sequencing Center for Infectious Disease"/>
            <person name="Ma L.-J."/>
            <person name="Dead R."/>
            <person name="Young S."/>
            <person name="Zeng Q."/>
            <person name="Koehrsen M."/>
            <person name="Alvarado L."/>
            <person name="Berlin A."/>
            <person name="Chapman S.B."/>
            <person name="Chen Z."/>
            <person name="Freedman E."/>
            <person name="Gellesch M."/>
            <person name="Goldberg J."/>
            <person name="Griggs A."/>
            <person name="Gujja S."/>
            <person name="Heilman E.R."/>
            <person name="Heiman D."/>
            <person name="Hepburn T."/>
            <person name="Howarth C."/>
            <person name="Jen D."/>
            <person name="Larson L."/>
            <person name="Mehta T."/>
            <person name="Neiman D."/>
            <person name="Pearson M."/>
            <person name="Roberts A."/>
            <person name="Saif S."/>
            <person name="Shea T."/>
            <person name="Shenoy N."/>
            <person name="Sisk P."/>
            <person name="Stolte C."/>
            <person name="Sykes S."/>
            <person name="Walk T."/>
            <person name="White J."/>
            <person name="Yandava C."/>
            <person name="Haas B."/>
            <person name="Nusbaum C."/>
            <person name="Birren B."/>
        </authorList>
    </citation>
    <scope>NUCLEOTIDE SEQUENCE</scope>
    <source>
        <strain evidence="2">ATCC 64411</strain>
    </source>
</reference>
<evidence type="ECO:0000313" key="3">
    <source>
        <dbReference type="EnsemblFungi" id="MAPG_09832T0"/>
    </source>
</evidence>
<organism evidence="3 4">
    <name type="scientific">Magnaporthiopsis poae (strain ATCC 64411 / 73-15)</name>
    <name type="common">Kentucky bluegrass fungus</name>
    <name type="synonym">Magnaporthe poae</name>
    <dbReference type="NCBI Taxonomy" id="644358"/>
    <lineage>
        <taxon>Eukaryota</taxon>
        <taxon>Fungi</taxon>
        <taxon>Dikarya</taxon>
        <taxon>Ascomycota</taxon>
        <taxon>Pezizomycotina</taxon>
        <taxon>Sordariomycetes</taxon>
        <taxon>Sordariomycetidae</taxon>
        <taxon>Magnaporthales</taxon>
        <taxon>Magnaporthaceae</taxon>
        <taxon>Magnaporthiopsis</taxon>
    </lineage>
</organism>
<dbReference type="AlphaFoldDB" id="A0A0C4EAZ4"/>
<reference evidence="2" key="3">
    <citation type="submission" date="2011-03" db="EMBL/GenBank/DDBJ databases">
        <title>Annotation of Magnaporthe poae ATCC 64411.</title>
        <authorList>
            <person name="Ma L.-J."/>
            <person name="Dead R."/>
            <person name="Young S.K."/>
            <person name="Zeng Q."/>
            <person name="Gargeya S."/>
            <person name="Fitzgerald M."/>
            <person name="Haas B."/>
            <person name="Abouelleil A."/>
            <person name="Alvarado L."/>
            <person name="Arachchi H.M."/>
            <person name="Berlin A."/>
            <person name="Brown A."/>
            <person name="Chapman S.B."/>
            <person name="Chen Z."/>
            <person name="Dunbar C."/>
            <person name="Freedman E."/>
            <person name="Gearin G."/>
            <person name="Gellesch M."/>
            <person name="Goldberg J."/>
            <person name="Griggs A."/>
            <person name="Gujja S."/>
            <person name="Heiman D."/>
            <person name="Howarth C."/>
            <person name="Larson L."/>
            <person name="Lui A."/>
            <person name="MacDonald P.J.P."/>
            <person name="Mehta T."/>
            <person name="Montmayeur A."/>
            <person name="Murphy C."/>
            <person name="Neiman D."/>
            <person name="Pearson M."/>
            <person name="Priest M."/>
            <person name="Roberts A."/>
            <person name="Saif S."/>
            <person name="Shea T."/>
            <person name="Shenoy N."/>
            <person name="Sisk P."/>
            <person name="Stolte C."/>
            <person name="Sykes S."/>
            <person name="Yandava C."/>
            <person name="Wortman J."/>
            <person name="Nusbaum C."/>
            <person name="Birren B."/>
        </authorList>
    </citation>
    <scope>NUCLEOTIDE SEQUENCE</scope>
    <source>
        <strain evidence="2">ATCC 64411</strain>
    </source>
</reference>
<accession>A0A0C4EAZ4</accession>
<dbReference type="InterPro" id="IPR046797">
    <property type="entry name" value="PDDEXK_12"/>
</dbReference>
<keyword evidence="4" id="KW-1185">Reference proteome</keyword>
<proteinExistence type="predicted"/>
<name>A0A0C4EAZ4_MAGP6</name>
<dbReference type="STRING" id="644358.A0A0C4EAZ4"/>
<protein>
    <recommendedName>
        <fullName evidence="1">PD-(D/E)XK nuclease-like domain-containing protein</fullName>
    </recommendedName>
</protein>
<feature type="domain" description="PD-(D/E)XK nuclease-like" evidence="1">
    <location>
        <begin position="1"/>
        <end position="158"/>
    </location>
</feature>
<evidence type="ECO:0000259" key="1">
    <source>
        <dbReference type="Pfam" id="PF20516"/>
    </source>
</evidence>
<sequence>MVDFTFVLALHDPPRNQSPGHAALAAKVREIVLDLPFDTFTINQSMYMPLRRRPAGVVVETKRATDQRDGRVQLGIWVAAWYRRMRELRGGHRPVFPTLPLVLTSGDSWSLYFACDRGDEKGIEMVGSLQIGGTANLLDLYTLLAVLRHLVAWMDGPFKEWMMEFLGVGDEE</sequence>
<reference evidence="3" key="5">
    <citation type="submission" date="2015-06" db="UniProtKB">
        <authorList>
            <consortium name="EnsemblFungi"/>
        </authorList>
    </citation>
    <scope>IDENTIFICATION</scope>
    <source>
        <strain evidence="3">ATCC 64411</strain>
    </source>
</reference>
<dbReference type="eggNOG" id="ENOG502SSXD">
    <property type="taxonomic scope" value="Eukaryota"/>
</dbReference>
<evidence type="ECO:0000313" key="2">
    <source>
        <dbReference type="EMBL" id="KLU91311.1"/>
    </source>
</evidence>
<reference evidence="4" key="1">
    <citation type="submission" date="2010-05" db="EMBL/GenBank/DDBJ databases">
        <title>The genome sequence of Magnaporthe poae strain ATCC 64411.</title>
        <authorList>
            <person name="Ma L.-J."/>
            <person name="Dead R."/>
            <person name="Young S."/>
            <person name="Zeng Q."/>
            <person name="Koehrsen M."/>
            <person name="Alvarado L."/>
            <person name="Berlin A."/>
            <person name="Chapman S.B."/>
            <person name="Chen Z."/>
            <person name="Freedman E."/>
            <person name="Gellesch M."/>
            <person name="Goldberg J."/>
            <person name="Griggs A."/>
            <person name="Gujja S."/>
            <person name="Heilman E.R."/>
            <person name="Heiman D."/>
            <person name="Hepburn T."/>
            <person name="Howarth C."/>
            <person name="Jen D."/>
            <person name="Larson L."/>
            <person name="Mehta T."/>
            <person name="Neiman D."/>
            <person name="Pearson M."/>
            <person name="Roberts A."/>
            <person name="Saif S."/>
            <person name="Shea T."/>
            <person name="Shenoy N."/>
            <person name="Sisk P."/>
            <person name="Stolte C."/>
            <person name="Sykes S."/>
            <person name="Walk T."/>
            <person name="White J."/>
            <person name="Yandava C."/>
            <person name="Haas B."/>
            <person name="Nusbaum C."/>
            <person name="Birren B."/>
        </authorList>
    </citation>
    <scope>NUCLEOTIDE SEQUENCE [LARGE SCALE GENOMIC DNA]</scope>
    <source>
        <strain evidence="4">ATCC 64411 / 73-15</strain>
    </source>
</reference>
<dbReference type="EMBL" id="GL876977">
    <property type="protein sequence ID" value="KLU91311.1"/>
    <property type="molecule type" value="Genomic_DNA"/>
</dbReference>
<dbReference type="Pfam" id="PF20516">
    <property type="entry name" value="PDDEXK_12"/>
    <property type="match status" value="1"/>
</dbReference>
<reference evidence="3" key="4">
    <citation type="journal article" date="2015" name="G3 (Bethesda)">
        <title>Genome sequences of three phytopathogenic species of the Magnaporthaceae family of fungi.</title>
        <authorList>
            <person name="Okagaki L.H."/>
            <person name="Nunes C.C."/>
            <person name="Sailsbery J."/>
            <person name="Clay B."/>
            <person name="Brown D."/>
            <person name="John T."/>
            <person name="Oh Y."/>
            <person name="Young N."/>
            <person name="Fitzgerald M."/>
            <person name="Haas B.J."/>
            <person name="Zeng Q."/>
            <person name="Young S."/>
            <person name="Adiconis X."/>
            <person name="Fan L."/>
            <person name="Levin J.Z."/>
            <person name="Mitchell T.K."/>
            <person name="Okubara P.A."/>
            <person name="Farman M.L."/>
            <person name="Kohn L.M."/>
            <person name="Birren B."/>
            <person name="Ma L.-J."/>
            <person name="Dean R.A."/>
        </authorList>
    </citation>
    <scope>NUCLEOTIDE SEQUENCE</scope>
    <source>
        <strain evidence="3">ATCC 64411 / 73-15</strain>
    </source>
</reference>
<gene>
    <name evidence="2" type="ORF">MAPG_09832</name>
</gene>
<dbReference type="VEuPathDB" id="FungiDB:MAPG_09832"/>
<dbReference type="OMA" id="TINQSMY"/>
<dbReference type="Proteomes" id="UP000011715">
    <property type="component" value="Unassembled WGS sequence"/>
</dbReference>
<evidence type="ECO:0000313" key="4">
    <source>
        <dbReference type="Proteomes" id="UP000011715"/>
    </source>
</evidence>
<dbReference type="OrthoDB" id="5244165at2759"/>
<dbReference type="EMBL" id="ADBL01002521">
    <property type="status" value="NOT_ANNOTATED_CDS"/>
    <property type="molecule type" value="Genomic_DNA"/>
</dbReference>
<dbReference type="EnsemblFungi" id="MAPG_09832T0">
    <property type="protein sequence ID" value="MAPG_09832T0"/>
    <property type="gene ID" value="MAPG_09832"/>
</dbReference>